<feature type="compositionally biased region" description="Low complexity" evidence="1">
    <location>
        <begin position="261"/>
        <end position="278"/>
    </location>
</feature>
<reference evidence="2" key="1">
    <citation type="submission" date="2023-06" db="EMBL/GenBank/DDBJ databases">
        <authorList>
            <person name="Noh H."/>
        </authorList>
    </citation>
    <scope>NUCLEOTIDE SEQUENCE</scope>
    <source>
        <strain evidence="2">DUCC20226</strain>
    </source>
</reference>
<protein>
    <submittedName>
        <fullName evidence="2">Uncharacterized protein</fullName>
    </submittedName>
</protein>
<gene>
    <name evidence="2" type="ORF">N8I77_011903</name>
</gene>
<dbReference type="AlphaFoldDB" id="A0AAD9S3L7"/>
<feature type="compositionally biased region" description="Polar residues" evidence="1">
    <location>
        <begin position="133"/>
        <end position="156"/>
    </location>
</feature>
<dbReference type="EMBL" id="JAUJFL010000008">
    <property type="protein sequence ID" value="KAK2598490.1"/>
    <property type="molecule type" value="Genomic_DNA"/>
</dbReference>
<feature type="compositionally biased region" description="Gly residues" evidence="1">
    <location>
        <begin position="33"/>
        <end position="42"/>
    </location>
</feature>
<feature type="region of interest" description="Disordered" evidence="1">
    <location>
        <begin position="252"/>
        <end position="289"/>
    </location>
</feature>
<name>A0AAD9S3L7_PHOAM</name>
<proteinExistence type="predicted"/>
<feature type="region of interest" description="Disordered" evidence="1">
    <location>
        <begin position="1"/>
        <end position="184"/>
    </location>
</feature>
<sequence>MASASNPSYGLGARDGTSATASNMDIGSVISSGSGGGGGGSGRAMHQAPSLAEAPAGSGSRPDEPRSSQYNMQGANTGVRSPSPGDDDDGVDFDLDRTRQPLPTRRTQSVSPPPRLDTYSSASATGEAVRQSRAPSAETTSNGYSLAGFSPTNHASQGVFPVNGSDPSQSRRANRRRTGPLSAEQREKAAIIRKLGACADCRRRRVACNPNHHNMSWDEARKRYRSHSQDLQDPIAISSDRAFQPVNGNYTYEPQGMDLDQSPTSQQTVQSSSTEAQTRTIRTPLPSGPRLERTAQAAMSLPGIDTFKSNLQTHASSIIANPTRGRYNAVYALLLVWEDEEDIEVKQSVEELRQVLDRHYQYTFEMDVIPSDEPERSWRWLTRRIDHFMGANDQRDVLKIFYYNGRTQLDGNRAMVLASSTKSKQPCTIRWGTVQPLFEQAIADTLVLMDATYFGLPAAARRRGTLEIIAAGSVEEQASPLARCAFTRALIDKLRTQAARMRPFSAADLHAQLLSEYPRHVQEQSPDREVLSKLPAPLHLQLADSHIVPSILLAPLRRSRLPSIESVSSSSPGPHLNLMVRLDKEPDVECWADWLRLMPDGVKDVKVEGCFRSAFR</sequence>
<accession>A0AAD9S3L7</accession>
<organism evidence="2 3">
    <name type="scientific">Phomopsis amygdali</name>
    <name type="common">Fusicoccum amygdali</name>
    <dbReference type="NCBI Taxonomy" id="1214568"/>
    <lineage>
        <taxon>Eukaryota</taxon>
        <taxon>Fungi</taxon>
        <taxon>Dikarya</taxon>
        <taxon>Ascomycota</taxon>
        <taxon>Pezizomycotina</taxon>
        <taxon>Sordariomycetes</taxon>
        <taxon>Sordariomycetidae</taxon>
        <taxon>Diaporthales</taxon>
        <taxon>Diaporthaceae</taxon>
        <taxon>Diaporthe</taxon>
    </lineage>
</organism>
<comment type="caution">
    <text evidence="2">The sequence shown here is derived from an EMBL/GenBank/DDBJ whole genome shotgun (WGS) entry which is preliminary data.</text>
</comment>
<dbReference type="Proteomes" id="UP001265746">
    <property type="component" value="Unassembled WGS sequence"/>
</dbReference>
<evidence type="ECO:0000313" key="3">
    <source>
        <dbReference type="Proteomes" id="UP001265746"/>
    </source>
</evidence>
<keyword evidence="3" id="KW-1185">Reference proteome</keyword>
<evidence type="ECO:0000256" key="1">
    <source>
        <dbReference type="SAM" id="MobiDB-lite"/>
    </source>
</evidence>
<feature type="compositionally biased region" description="Polar residues" evidence="1">
    <location>
        <begin position="67"/>
        <end position="80"/>
    </location>
</feature>
<dbReference type="EMBL" id="JAUJFL010000008">
    <property type="protein sequence ID" value="KAK2598491.1"/>
    <property type="molecule type" value="Genomic_DNA"/>
</dbReference>
<evidence type="ECO:0000313" key="2">
    <source>
        <dbReference type="EMBL" id="KAK2598490.1"/>
    </source>
</evidence>